<proteinExistence type="predicted"/>
<sequence>NVSTTHAKLTKGYHEFDNALVYYTATILYPPYEHYLEAIWKVPDNYNKSVDGPYYKKDWLLNNHKRFLAL</sequence>
<evidence type="ECO:0000313" key="2">
    <source>
        <dbReference type="Proteomes" id="UP000800200"/>
    </source>
</evidence>
<feature type="non-terminal residue" evidence="1">
    <location>
        <position position="1"/>
    </location>
</feature>
<gene>
    <name evidence="1" type="ORF">K469DRAFT_588821</name>
</gene>
<dbReference type="Proteomes" id="UP000800200">
    <property type="component" value="Unassembled WGS sequence"/>
</dbReference>
<dbReference type="AlphaFoldDB" id="A0A6A6DW41"/>
<keyword evidence="2" id="KW-1185">Reference proteome</keyword>
<evidence type="ECO:0000313" key="1">
    <source>
        <dbReference type="EMBL" id="KAF2181896.1"/>
    </source>
</evidence>
<protein>
    <submittedName>
        <fullName evidence="1">Uncharacterized protein</fullName>
    </submittedName>
</protein>
<name>A0A6A6DW41_9PEZI</name>
<organism evidence="1 2">
    <name type="scientific">Zopfia rhizophila CBS 207.26</name>
    <dbReference type="NCBI Taxonomy" id="1314779"/>
    <lineage>
        <taxon>Eukaryota</taxon>
        <taxon>Fungi</taxon>
        <taxon>Dikarya</taxon>
        <taxon>Ascomycota</taxon>
        <taxon>Pezizomycotina</taxon>
        <taxon>Dothideomycetes</taxon>
        <taxon>Dothideomycetes incertae sedis</taxon>
        <taxon>Zopfiaceae</taxon>
        <taxon>Zopfia</taxon>
    </lineage>
</organism>
<dbReference type="OrthoDB" id="3684274at2759"/>
<reference evidence="1" key="1">
    <citation type="journal article" date="2020" name="Stud. Mycol.">
        <title>101 Dothideomycetes genomes: a test case for predicting lifestyles and emergence of pathogens.</title>
        <authorList>
            <person name="Haridas S."/>
            <person name="Albert R."/>
            <person name="Binder M."/>
            <person name="Bloem J."/>
            <person name="Labutti K."/>
            <person name="Salamov A."/>
            <person name="Andreopoulos B."/>
            <person name="Baker S."/>
            <person name="Barry K."/>
            <person name="Bills G."/>
            <person name="Bluhm B."/>
            <person name="Cannon C."/>
            <person name="Castanera R."/>
            <person name="Culley D."/>
            <person name="Daum C."/>
            <person name="Ezra D."/>
            <person name="Gonzalez J."/>
            <person name="Henrissat B."/>
            <person name="Kuo A."/>
            <person name="Liang C."/>
            <person name="Lipzen A."/>
            <person name="Lutzoni F."/>
            <person name="Magnuson J."/>
            <person name="Mondo S."/>
            <person name="Nolan M."/>
            <person name="Ohm R."/>
            <person name="Pangilinan J."/>
            <person name="Park H.-J."/>
            <person name="Ramirez L."/>
            <person name="Alfaro M."/>
            <person name="Sun H."/>
            <person name="Tritt A."/>
            <person name="Yoshinaga Y."/>
            <person name="Zwiers L.-H."/>
            <person name="Turgeon B."/>
            <person name="Goodwin S."/>
            <person name="Spatafora J."/>
            <person name="Crous P."/>
            <person name="Grigoriev I."/>
        </authorList>
    </citation>
    <scope>NUCLEOTIDE SEQUENCE</scope>
    <source>
        <strain evidence="1">CBS 207.26</strain>
    </source>
</reference>
<dbReference type="EMBL" id="ML994651">
    <property type="protein sequence ID" value="KAF2181896.1"/>
    <property type="molecule type" value="Genomic_DNA"/>
</dbReference>
<accession>A0A6A6DW41</accession>